<protein>
    <recommendedName>
        <fullName evidence="6">Importin subunit beta-1/Transportin-1-like TPR repeats domain-containing protein</fullName>
    </recommendedName>
</protein>
<name>A0AAD5C715_AMBAR</name>
<evidence type="ECO:0000256" key="1">
    <source>
        <dbReference type="ARBA" id="ARBA00004496"/>
    </source>
</evidence>
<evidence type="ECO:0000256" key="2">
    <source>
        <dbReference type="ARBA" id="ARBA00022448"/>
    </source>
</evidence>
<dbReference type="InterPro" id="IPR040122">
    <property type="entry name" value="Importin_beta"/>
</dbReference>
<proteinExistence type="predicted"/>
<gene>
    <name evidence="7" type="ORF">M8C21_031186</name>
</gene>
<keyword evidence="8" id="KW-1185">Reference proteome</keyword>
<accession>A0AAD5C715</accession>
<dbReference type="GO" id="GO:0005737">
    <property type="term" value="C:cytoplasm"/>
    <property type="evidence" value="ECO:0007669"/>
    <property type="project" value="UniProtKB-SubCell"/>
</dbReference>
<reference evidence="7" key="1">
    <citation type="submission" date="2022-06" db="EMBL/GenBank/DDBJ databases">
        <title>Uncovering the hologenomic basis of an extraordinary plant invasion.</title>
        <authorList>
            <person name="Bieker V.C."/>
            <person name="Martin M.D."/>
            <person name="Gilbert T."/>
            <person name="Hodgins K."/>
            <person name="Battlay P."/>
            <person name="Petersen B."/>
            <person name="Wilson J."/>
        </authorList>
    </citation>
    <scope>NUCLEOTIDE SEQUENCE</scope>
    <source>
        <strain evidence="7">AA19_3_7</strain>
        <tissue evidence="7">Leaf</tissue>
    </source>
</reference>
<dbReference type="SUPFAM" id="SSF48371">
    <property type="entry name" value="ARM repeat"/>
    <property type="match status" value="1"/>
</dbReference>
<dbReference type="PANTHER" id="PTHR10527">
    <property type="entry name" value="IMPORTIN BETA"/>
    <property type="match status" value="1"/>
</dbReference>
<keyword evidence="2" id="KW-0813">Transport</keyword>
<dbReference type="GO" id="GO:0006606">
    <property type="term" value="P:protein import into nucleus"/>
    <property type="evidence" value="ECO:0007669"/>
    <property type="project" value="InterPro"/>
</dbReference>
<keyword evidence="4" id="KW-0677">Repeat</keyword>
<dbReference type="Proteomes" id="UP001206925">
    <property type="component" value="Unassembled WGS sequence"/>
</dbReference>
<evidence type="ECO:0000256" key="4">
    <source>
        <dbReference type="ARBA" id="ARBA00022737"/>
    </source>
</evidence>
<feature type="non-terminal residue" evidence="7">
    <location>
        <position position="377"/>
    </location>
</feature>
<dbReference type="Gene3D" id="1.25.10.10">
    <property type="entry name" value="Leucine-rich Repeat Variant"/>
    <property type="match status" value="1"/>
</dbReference>
<keyword evidence="3" id="KW-0963">Cytoplasm</keyword>
<organism evidence="7 8">
    <name type="scientific">Ambrosia artemisiifolia</name>
    <name type="common">Common ragweed</name>
    <dbReference type="NCBI Taxonomy" id="4212"/>
    <lineage>
        <taxon>Eukaryota</taxon>
        <taxon>Viridiplantae</taxon>
        <taxon>Streptophyta</taxon>
        <taxon>Embryophyta</taxon>
        <taxon>Tracheophyta</taxon>
        <taxon>Spermatophyta</taxon>
        <taxon>Magnoliopsida</taxon>
        <taxon>eudicotyledons</taxon>
        <taxon>Gunneridae</taxon>
        <taxon>Pentapetalae</taxon>
        <taxon>asterids</taxon>
        <taxon>campanulids</taxon>
        <taxon>Asterales</taxon>
        <taxon>Asteraceae</taxon>
        <taxon>Asteroideae</taxon>
        <taxon>Heliantheae alliance</taxon>
        <taxon>Heliantheae</taxon>
        <taxon>Ambrosia</taxon>
    </lineage>
</organism>
<dbReference type="InterPro" id="IPR058584">
    <property type="entry name" value="IMB1_TNPO1-like_TPR"/>
</dbReference>
<comment type="subcellular location">
    <subcellularLocation>
        <location evidence="1">Cytoplasm</location>
    </subcellularLocation>
</comment>
<comment type="caution">
    <text evidence="7">The sequence shown here is derived from an EMBL/GenBank/DDBJ whole genome shotgun (WGS) entry which is preliminary data.</text>
</comment>
<dbReference type="InterPro" id="IPR016024">
    <property type="entry name" value="ARM-type_fold"/>
</dbReference>
<evidence type="ECO:0000313" key="8">
    <source>
        <dbReference type="Proteomes" id="UP001206925"/>
    </source>
</evidence>
<dbReference type="InterPro" id="IPR011989">
    <property type="entry name" value="ARM-like"/>
</dbReference>
<evidence type="ECO:0000256" key="5">
    <source>
        <dbReference type="ARBA" id="ARBA00022927"/>
    </source>
</evidence>
<keyword evidence="5" id="KW-0653">Protein transport</keyword>
<evidence type="ECO:0000256" key="3">
    <source>
        <dbReference type="ARBA" id="ARBA00022490"/>
    </source>
</evidence>
<evidence type="ECO:0000313" key="7">
    <source>
        <dbReference type="EMBL" id="KAI7735920.1"/>
    </source>
</evidence>
<sequence length="377" mass="42040">MIHFLLDSPEVAVRVCEVIYHLAQQETSSSSVLAPYLKDIITSLIAAAETTDAKLRSAAYETLQEVIRCSSIESIQEITHYCLTVFLNKLEQTIKLSSEDSEKQGDLLALICGVVHVITQKLNSCTINETKDVISKAADQIMKLLFQVFIICKRPAVYENAMLAIGALVCATGKQFEQYMKEFCDCFRTGLENFEEYKTDFVSIGVVSDICRALDYKVVRFLDGIYLPLIGKLYSKDLHWSVRSQMFSCFGDMALAAGVHFEHKVDYLMPGMEAAAKKCAQIDEEMVEYGNQLKVCIFKAYSGILQGCKRSKYQDMVLVPIVPPLFNFIKLVVKDANRDKSVVGAAVVVLGDLADALALGPNVKEVFKDHLPICSEF</sequence>
<dbReference type="EMBL" id="JAMZMK010009410">
    <property type="protein sequence ID" value="KAI7735920.1"/>
    <property type="molecule type" value="Genomic_DNA"/>
</dbReference>
<dbReference type="Pfam" id="PF25574">
    <property type="entry name" value="TPR_IMB1"/>
    <property type="match status" value="1"/>
</dbReference>
<dbReference type="AlphaFoldDB" id="A0AAD5C715"/>
<feature type="domain" description="Importin subunit beta-1/Transportin-1-like TPR repeats" evidence="6">
    <location>
        <begin position="5"/>
        <end position="367"/>
    </location>
</feature>
<evidence type="ECO:0000259" key="6">
    <source>
        <dbReference type="Pfam" id="PF25574"/>
    </source>
</evidence>